<feature type="region of interest" description="Disordered" evidence="1">
    <location>
        <begin position="246"/>
        <end position="281"/>
    </location>
</feature>
<protein>
    <submittedName>
        <fullName evidence="2">Uncharacterized protein</fullName>
    </submittedName>
</protein>
<proteinExistence type="predicted"/>
<feature type="compositionally biased region" description="Basic and acidic residues" evidence="1">
    <location>
        <begin position="40"/>
        <end position="51"/>
    </location>
</feature>
<sequence length="715" mass="76784">MHGTERKVWYLAHGRAGHGWRGSSSTQQQRQQTALMSAPIERRSARGRVADKPPVQGSRHLALLDWLAWDGDGLTGDRGMDGTAGCCGGRAQPSQRRVEGIASGSCWARDGEAGFLGVTHAAQGETLSAGPGNKKKRNKIPVGDGPSRSHKAGTVDAGRGRWLLGESQVPLRCSGVVGSWLFPLRNFTPDDADAAARTDELLGEGKESSGKGGASKPASTVHCTGESWILRASFYCTAVRASHDAPEQRLNSQDGPPAENRGVGTGGVTSPEEAPGLQVDGPGHEWPLLRCVRNKCYPGGLTLLRGRGGQQHRRVRRPSPSARGGHAAEETSARGRLDEKEAKEASPRLRPRHARTHGGTDHQRARLRKGFPGFPCVAPSPPIASLIAPSPMARRRRPKLPTLASRSVFGAVAGAGAGAGAACLPRRARRRAEARHIEMVAVGGHDGGTARHCSNQSRSAPQSVVVAGWLGGPLPPSSARRRGPCAVADMTCDLLWPVVRRAGTTSVSRPRYPEMSCIAPPSFLSVKDNKATSRIAHHGARGPDSRPPMRRGPGAELFRSYLRHIYLSWVHRLVLQAPAVRTDAGCRLGRDPGTYVPRDSRRQQGGRVSSCSRAPVTEIHDPTYRFDPPPPPPSLPPPPPPPPLWRRKLPFGTPVYVPASRKGAGPKLASCFSRRRRRQTRPERTCGQYRRPATAASSTTYLRAERWAVAQTAAA</sequence>
<evidence type="ECO:0000313" key="2">
    <source>
        <dbReference type="EMBL" id="PWI74549.1"/>
    </source>
</evidence>
<feature type="region of interest" description="Disordered" evidence="1">
    <location>
        <begin position="661"/>
        <end position="692"/>
    </location>
</feature>
<accession>A0A2U3EJ69</accession>
<dbReference type="AlphaFoldDB" id="A0A2U3EJ69"/>
<feature type="compositionally biased region" description="Pro residues" evidence="1">
    <location>
        <begin position="627"/>
        <end position="644"/>
    </location>
</feature>
<feature type="region of interest" description="Disordered" evidence="1">
    <location>
        <begin position="125"/>
        <end position="154"/>
    </location>
</feature>
<name>A0A2U3EJ69_PURLI</name>
<evidence type="ECO:0000313" key="3">
    <source>
        <dbReference type="Proteomes" id="UP000245956"/>
    </source>
</evidence>
<feature type="region of interest" description="Disordered" evidence="1">
    <location>
        <begin position="18"/>
        <end position="54"/>
    </location>
</feature>
<reference evidence="2 3" key="1">
    <citation type="journal article" date="2016" name="Front. Microbiol.">
        <title>Genome and transcriptome sequences reveal the specific parasitism of the nematophagous Purpureocillium lilacinum 36-1.</title>
        <authorList>
            <person name="Xie J."/>
            <person name="Li S."/>
            <person name="Mo C."/>
            <person name="Xiao X."/>
            <person name="Peng D."/>
            <person name="Wang G."/>
            <person name="Xiao Y."/>
        </authorList>
    </citation>
    <scope>NUCLEOTIDE SEQUENCE [LARGE SCALE GENOMIC DNA]</scope>
    <source>
        <strain evidence="2 3">36-1</strain>
    </source>
</reference>
<feature type="region of interest" description="Disordered" evidence="1">
    <location>
        <begin position="584"/>
        <end position="645"/>
    </location>
</feature>
<dbReference type="EMBL" id="LCWV01000003">
    <property type="protein sequence ID" value="PWI74549.1"/>
    <property type="molecule type" value="Genomic_DNA"/>
</dbReference>
<feature type="region of interest" description="Disordered" evidence="1">
    <location>
        <begin position="303"/>
        <end position="367"/>
    </location>
</feature>
<feature type="compositionally biased region" description="Basic and acidic residues" evidence="1">
    <location>
        <begin position="326"/>
        <end position="347"/>
    </location>
</feature>
<comment type="caution">
    <text evidence="2">The sequence shown here is derived from an EMBL/GenBank/DDBJ whole genome shotgun (WGS) entry which is preliminary data.</text>
</comment>
<dbReference type="Proteomes" id="UP000245956">
    <property type="component" value="Unassembled WGS sequence"/>
</dbReference>
<evidence type="ECO:0000256" key="1">
    <source>
        <dbReference type="SAM" id="MobiDB-lite"/>
    </source>
</evidence>
<feature type="compositionally biased region" description="Low complexity" evidence="1">
    <location>
        <begin position="23"/>
        <end position="33"/>
    </location>
</feature>
<organism evidence="2 3">
    <name type="scientific">Purpureocillium lilacinum</name>
    <name type="common">Paecilomyces lilacinus</name>
    <dbReference type="NCBI Taxonomy" id="33203"/>
    <lineage>
        <taxon>Eukaryota</taxon>
        <taxon>Fungi</taxon>
        <taxon>Dikarya</taxon>
        <taxon>Ascomycota</taxon>
        <taxon>Pezizomycotina</taxon>
        <taxon>Sordariomycetes</taxon>
        <taxon>Hypocreomycetidae</taxon>
        <taxon>Hypocreales</taxon>
        <taxon>Ophiocordycipitaceae</taxon>
        <taxon>Purpureocillium</taxon>
    </lineage>
</organism>
<gene>
    <name evidence="2" type="ORF">PCL_07863</name>
</gene>